<gene>
    <name evidence="1" type="ORF">NCTC13038_01648</name>
</gene>
<protein>
    <submittedName>
        <fullName evidence="1">Uncharacterized protein</fullName>
    </submittedName>
</protein>
<dbReference type="SUPFAM" id="SSF53271">
    <property type="entry name" value="PRTase-like"/>
    <property type="match status" value="1"/>
</dbReference>
<dbReference type="AlphaFoldDB" id="A0A485B946"/>
<organism evidence="1 2">
    <name type="scientific">Raoultella terrigena</name>
    <name type="common">Klebsiella terrigena</name>
    <dbReference type="NCBI Taxonomy" id="577"/>
    <lineage>
        <taxon>Bacteria</taxon>
        <taxon>Pseudomonadati</taxon>
        <taxon>Pseudomonadota</taxon>
        <taxon>Gammaproteobacteria</taxon>
        <taxon>Enterobacterales</taxon>
        <taxon>Enterobacteriaceae</taxon>
        <taxon>Klebsiella/Raoultella group</taxon>
        <taxon>Raoultella</taxon>
    </lineage>
</organism>
<dbReference type="RefSeq" id="WP_134525471.1">
    <property type="nucleotide sequence ID" value="NZ_BJNO01000007.1"/>
</dbReference>
<dbReference type="InterPro" id="IPR029057">
    <property type="entry name" value="PRTase-like"/>
</dbReference>
<dbReference type="GeneID" id="57505861"/>
<dbReference type="InterPro" id="IPR000836">
    <property type="entry name" value="PRTase_dom"/>
</dbReference>
<dbReference type="Gene3D" id="3.40.50.1000">
    <property type="entry name" value="HAD superfamily/HAD-like"/>
    <property type="match status" value="1"/>
</dbReference>
<evidence type="ECO:0000313" key="1">
    <source>
        <dbReference type="EMBL" id="VFS69146.1"/>
    </source>
</evidence>
<evidence type="ECO:0000313" key="2">
    <source>
        <dbReference type="Proteomes" id="UP000332594"/>
    </source>
</evidence>
<dbReference type="CDD" id="cd06223">
    <property type="entry name" value="PRTases_typeI"/>
    <property type="match status" value="1"/>
</dbReference>
<reference evidence="1 2" key="1">
    <citation type="submission" date="2019-03" db="EMBL/GenBank/DDBJ databases">
        <authorList>
            <consortium name="Pathogen Informatics"/>
        </authorList>
    </citation>
    <scope>NUCLEOTIDE SEQUENCE [LARGE SCALE GENOMIC DNA]</scope>
    <source>
        <strain evidence="1 2">NCTC13038</strain>
    </source>
</reference>
<dbReference type="CDD" id="cd01427">
    <property type="entry name" value="HAD_like"/>
    <property type="match status" value="1"/>
</dbReference>
<dbReference type="InterPro" id="IPR023214">
    <property type="entry name" value="HAD_sf"/>
</dbReference>
<proteinExistence type="predicted"/>
<dbReference type="InterPro" id="IPR036412">
    <property type="entry name" value="HAD-like_sf"/>
</dbReference>
<accession>A0A485B946</accession>
<dbReference type="EMBL" id="CAADJG010000002">
    <property type="protein sequence ID" value="VFS69146.1"/>
    <property type="molecule type" value="Genomic_DNA"/>
</dbReference>
<name>A0A485B946_RAOTE</name>
<sequence length="440" mass="50577">MNSRAIIFDLDDTIFATEEFKPYLRTEFGRETIPGLIERGEIEVRERHQGVVEYINELINNGIAIFIFSDSPSAYCFAILDKGGVNVSRDNVYCSQHKPTVDDNNIFTSYQDILVVGDSPKDIYFAHLRAFPSILLGRLSKKSCEYYNRWTKPSAICTNLDELKSAVDDYLNGQLVFQQHDFKKNYDTVDPDECELTTIPSENMGHAFEYWPNSDDWDDVEDRKKVWFEVKRSIKVAKELTPSQIESSERVAFYNRNKTIGYGKAFKALMWVSFQEFLKWAKKEKLTGKIYLVPTPPSVPMECNKSFPMLILAEWWSKYAYFARKKGEINFILEHFYIVERFWPTPPAHMSNGRREVRPHLETLGTYKKITKNDGTAVIILDDIVTSGTQMNAVATLLTEVGIFKNEIPFYGYAFARTTRPGADVSELLRLFSASEIAGS</sequence>
<dbReference type="SUPFAM" id="SSF56784">
    <property type="entry name" value="HAD-like"/>
    <property type="match status" value="1"/>
</dbReference>
<dbReference type="Proteomes" id="UP000332594">
    <property type="component" value="Unassembled WGS sequence"/>
</dbReference>